<feature type="domain" description="DUF2399" evidence="1">
    <location>
        <begin position="171"/>
        <end position="320"/>
    </location>
</feature>
<feature type="domain" description="Conserved hypothetical protein CHP02679 N terminus" evidence="2">
    <location>
        <begin position="24"/>
        <end position="151"/>
    </location>
</feature>
<dbReference type="CDD" id="cd00188">
    <property type="entry name" value="TOPRIM"/>
    <property type="match status" value="1"/>
</dbReference>
<evidence type="ECO:0000313" key="4">
    <source>
        <dbReference type="Proteomes" id="UP001060112"/>
    </source>
</evidence>
<keyword evidence="4" id="KW-1185">Reference proteome</keyword>
<dbReference type="Proteomes" id="UP001060112">
    <property type="component" value="Chromosome"/>
</dbReference>
<organism evidence="3 4">
    <name type="scientific">Allocoprobacillus halotolerans</name>
    <dbReference type="NCBI Taxonomy" id="2944914"/>
    <lineage>
        <taxon>Bacteria</taxon>
        <taxon>Bacillati</taxon>
        <taxon>Bacillota</taxon>
        <taxon>Erysipelotrichia</taxon>
        <taxon>Erysipelotrichales</taxon>
        <taxon>Erysipelotrichaceae</taxon>
        <taxon>Allocoprobacillus</taxon>
    </lineage>
</organism>
<evidence type="ECO:0000259" key="1">
    <source>
        <dbReference type="Pfam" id="PF09664"/>
    </source>
</evidence>
<dbReference type="Pfam" id="PF11796">
    <property type="entry name" value="DUF3323"/>
    <property type="match status" value="1"/>
</dbReference>
<name>A0ABY5I2G9_9FIRM</name>
<accession>A0ABY5I2G9</accession>
<dbReference type="SUPFAM" id="SSF56726">
    <property type="entry name" value="DNA topoisomerase IV, alpha subunit"/>
    <property type="match status" value="1"/>
</dbReference>
<dbReference type="EMBL" id="CP101620">
    <property type="protein sequence ID" value="UTY39245.1"/>
    <property type="molecule type" value="Genomic_DNA"/>
</dbReference>
<dbReference type="InterPro" id="IPR024465">
    <property type="entry name" value="DUF2399"/>
</dbReference>
<dbReference type="InterPro" id="IPR036078">
    <property type="entry name" value="Spo11/TopoVI_A_sf"/>
</dbReference>
<reference evidence="3" key="1">
    <citation type="submission" date="2022-07" db="EMBL/GenBank/DDBJ databases">
        <title>Faecal culturing of patients with breast cancer.</title>
        <authorList>
            <person name="Teng N.M.Y."/>
            <person name="Kiu R."/>
            <person name="Evans R."/>
            <person name="Baker D.J."/>
            <person name="Zenner C."/>
            <person name="Robinson S.D."/>
            <person name="Hall L.J."/>
        </authorList>
    </citation>
    <scope>NUCLEOTIDE SEQUENCE</scope>
    <source>
        <strain evidence="3">LH1062</strain>
    </source>
</reference>
<proteinExistence type="predicted"/>
<dbReference type="Pfam" id="PF09664">
    <property type="entry name" value="DUF2399"/>
    <property type="match status" value="1"/>
</dbReference>
<sequence length="335" mass="40003">MNQSLIYSRKELKELRTLELDEFKDLLLESFQNTKAYDWLNYYLSTDRYVKKYFEHDSKTYQSIIENVCHAINQLPVYQSRFELMPVFSQNITKNPHYFDEDLPRDLLMRGIEYYLDYKESTFQSLKVIDILYSAGILKDDLSNYCYVCHILPQNVYPSWQGFYDAYEPWNMNLYNMNAIKDKFVPSDVFIFENPSVFRMMCDFIKRQRMNIGLICSNGQINFCTYLLLDKLIDSECQLYYAGDFDPEGLIIAEKLKQRYKDLILFGYSALLFERIKVQQVEISTKRLQMLNQIKTPDLQTIAKCIKQEYAFGYQEGLIDFYQVEILKMKELITK</sequence>
<protein>
    <submittedName>
        <fullName evidence="3">DUF2399 domain-containing protein</fullName>
    </submittedName>
</protein>
<evidence type="ECO:0000313" key="3">
    <source>
        <dbReference type="EMBL" id="UTY39245.1"/>
    </source>
</evidence>
<dbReference type="Gene3D" id="3.40.1360.10">
    <property type="match status" value="1"/>
</dbReference>
<dbReference type="InterPro" id="IPR024466">
    <property type="entry name" value="CHP02679_N"/>
</dbReference>
<gene>
    <name evidence="3" type="ORF">NMU03_17150</name>
</gene>
<evidence type="ECO:0000259" key="2">
    <source>
        <dbReference type="Pfam" id="PF11796"/>
    </source>
</evidence>
<dbReference type="RefSeq" id="WP_290140221.1">
    <property type="nucleotide sequence ID" value="NZ_CP101620.1"/>
</dbReference>